<feature type="transmembrane region" description="Helical" evidence="10">
    <location>
        <begin position="407"/>
        <end position="425"/>
    </location>
</feature>
<evidence type="ECO:0000256" key="4">
    <source>
        <dbReference type="ARBA" id="ARBA00022679"/>
    </source>
</evidence>
<keyword evidence="5 10" id="KW-0812">Transmembrane</keyword>
<reference evidence="11" key="1">
    <citation type="journal article" date="2021" name="PeerJ">
        <title>Extensive microbial diversity within the chicken gut microbiome revealed by metagenomics and culture.</title>
        <authorList>
            <person name="Gilroy R."/>
            <person name="Ravi A."/>
            <person name="Getino M."/>
            <person name="Pursley I."/>
            <person name="Horton D.L."/>
            <person name="Alikhan N.F."/>
            <person name="Baker D."/>
            <person name="Gharbi K."/>
            <person name="Hall N."/>
            <person name="Watson M."/>
            <person name="Adriaenssens E.M."/>
            <person name="Foster-Nyarko E."/>
            <person name="Jarju S."/>
            <person name="Secka A."/>
            <person name="Antonio M."/>
            <person name="Oren A."/>
            <person name="Chaudhuri R.R."/>
            <person name="La Ragione R."/>
            <person name="Hildebrand F."/>
            <person name="Pallen M.J."/>
        </authorList>
    </citation>
    <scope>NUCLEOTIDE SEQUENCE</scope>
    <source>
        <strain evidence="11">CHK178-16964</strain>
    </source>
</reference>
<keyword evidence="8 9" id="KW-0012">Acyltransferase</keyword>
<evidence type="ECO:0000256" key="8">
    <source>
        <dbReference type="ARBA" id="ARBA00023315"/>
    </source>
</evidence>
<keyword evidence="3 9" id="KW-1003">Cell membrane</keyword>
<keyword evidence="6 10" id="KW-1133">Transmembrane helix</keyword>
<name>A0A9D2HIW6_9FIRM</name>
<dbReference type="AlphaFoldDB" id="A0A9D2HIW6"/>
<dbReference type="Pfam" id="PF03062">
    <property type="entry name" value="MBOAT"/>
    <property type="match status" value="1"/>
</dbReference>
<comment type="caution">
    <text evidence="11">The sequence shown here is derived from an EMBL/GenBank/DDBJ whole genome shotgun (WGS) entry which is preliminary data.</text>
</comment>
<dbReference type="GO" id="GO:0042121">
    <property type="term" value="P:alginic acid biosynthetic process"/>
    <property type="evidence" value="ECO:0007669"/>
    <property type="project" value="InterPro"/>
</dbReference>
<sequence length="478" mass="54779">MVFSSLFFVLFFLPLNLLLYIFMPNIKAKNIEMLIFSLIFYSWGGPRYLILLMAMVFIAWGSAVLIERYREDGQQKKMWLVIGCGALLAVLGIFKYLTFLLTNVHAVTGFPPVVPQIALPIGISFYTFQLLSYVVDVYRGEVEAQKKYWMLLLYAGLFHQCIAGPIVRYEHVAAELEDRTVRLSGMGAGIRRFFIGLAKKAVLANSCAAVADALLPAGAAELAGIPAAGLWVGMLMYMLQIYLDFSAYSDMAIGMGMMIGLHYEENFNYPYSAVSIKDFWRRWHMTLSSFFRDYVYIPLGGSRCGHLRNIFNLFVVWLLTGFWHGASWNYVLWGLYFFVFLLIEREFLGKLLDKLPSFVGHIYALIVIYFGWILFRSENMENIAVILKGMFGMNGNGFMDIQTEITIKNNIFFIIFAILASTPFFKKAKELLLKWYSYNFRIAYPVYVGQVALMLLLWALSILALVGNSYNPFLYFQF</sequence>
<proteinExistence type="inferred from homology"/>
<feature type="transmembrane region" description="Helical" evidence="10">
    <location>
        <begin position="446"/>
        <end position="466"/>
    </location>
</feature>
<dbReference type="Proteomes" id="UP000823900">
    <property type="component" value="Unassembled WGS sequence"/>
</dbReference>
<dbReference type="EMBL" id="DWZA01000076">
    <property type="protein sequence ID" value="HJA71657.1"/>
    <property type="molecule type" value="Genomic_DNA"/>
</dbReference>
<evidence type="ECO:0000256" key="2">
    <source>
        <dbReference type="ARBA" id="ARBA00010323"/>
    </source>
</evidence>
<protein>
    <submittedName>
        <fullName evidence="11">MBOAT family protein</fullName>
    </submittedName>
</protein>
<feature type="transmembrane region" description="Helical" evidence="10">
    <location>
        <begin position="78"/>
        <end position="97"/>
    </location>
</feature>
<accession>A0A9D2HIW6</accession>
<evidence type="ECO:0000256" key="5">
    <source>
        <dbReference type="ARBA" id="ARBA00022692"/>
    </source>
</evidence>
<comment type="subcellular location">
    <subcellularLocation>
        <location evidence="1">Cell membrane</location>
        <topology evidence="1">Multi-pass membrane protein</topology>
    </subcellularLocation>
</comment>
<feature type="transmembrane region" description="Helical" evidence="10">
    <location>
        <begin position="148"/>
        <end position="167"/>
    </location>
</feature>
<dbReference type="GO" id="GO:0016746">
    <property type="term" value="F:acyltransferase activity"/>
    <property type="evidence" value="ECO:0007669"/>
    <property type="project" value="UniProtKB-KW"/>
</dbReference>
<evidence type="ECO:0000256" key="9">
    <source>
        <dbReference type="PIRNR" id="PIRNR016636"/>
    </source>
</evidence>
<organism evidence="11 12">
    <name type="scientific">Candidatus Lachnoclostridium stercoravium</name>
    <dbReference type="NCBI Taxonomy" id="2838633"/>
    <lineage>
        <taxon>Bacteria</taxon>
        <taxon>Bacillati</taxon>
        <taxon>Bacillota</taxon>
        <taxon>Clostridia</taxon>
        <taxon>Lachnospirales</taxon>
        <taxon>Lachnospiraceae</taxon>
    </lineage>
</organism>
<gene>
    <name evidence="11" type="ORF">IAA07_08805</name>
</gene>
<feature type="transmembrane region" description="Helical" evidence="10">
    <location>
        <begin position="222"/>
        <end position="243"/>
    </location>
</feature>
<dbReference type="GO" id="GO:0005886">
    <property type="term" value="C:plasma membrane"/>
    <property type="evidence" value="ECO:0007669"/>
    <property type="project" value="UniProtKB-SubCell"/>
</dbReference>
<dbReference type="PIRSF" id="PIRSF500217">
    <property type="entry name" value="AlgI"/>
    <property type="match status" value="1"/>
</dbReference>
<keyword evidence="7 9" id="KW-0472">Membrane</keyword>
<evidence type="ECO:0000256" key="1">
    <source>
        <dbReference type="ARBA" id="ARBA00004651"/>
    </source>
</evidence>
<evidence type="ECO:0000313" key="12">
    <source>
        <dbReference type="Proteomes" id="UP000823900"/>
    </source>
</evidence>
<keyword evidence="4 9" id="KW-0808">Transferase</keyword>
<dbReference type="InterPro" id="IPR004299">
    <property type="entry name" value="MBOAT_fam"/>
</dbReference>
<feature type="transmembrane region" description="Helical" evidence="10">
    <location>
        <begin position="7"/>
        <end position="26"/>
    </location>
</feature>
<feature type="transmembrane region" description="Helical" evidence="10">
    <location>
        <begin position="355"/>
        <end position="375"/>
    </location>
</feature>
<evidence type="ECO:0000256" key="6">
    <source>
        <dbReference type="ARBA" id="ARBA00022989"/>
    </source>
</evidence>
<feature type="transmembrane region" description="Helical" evidence="10">
    <location>
        <begin position="46"/>
        <end position="66"/>
    </location>
</feature>
<evidence type="ECO:0000313" key="11">
    <source>
        <dbReference type="EMBL" id="HJA71657.1"/>
    </source>
</evidence>
<dbReference type="PANTHER" id="PTHR13285">
    <property type="entry name" value="ACYLTRANSFERASE"/>
    <property type="match status" value="1"/>
</dbReference>
<dbReference type="InterPro" id="IPR024194">
    <property type="entry name" value="Ac/AlaTfrase_AlgI/DltB"/>
</dbReference>
<dbReference type="PANTHER" id="PTHR13285:SF23">
    <property type="entry name" value="TEICHOIC ACID D-ALANYLTRANSFERASE"/>
    <property type="match status" value="1"/>
</dbReference>
<evidence type="ECO:0000256" key="10">
    <source>
        <dbReference type="SAM" id="Phobius"/>
    </source>
</evidence>
<evidence type="ECO:0000256" key="3">
    <source>
        <dbReference type="ARBA" id="ARBA00022475"/>
    </source>
</evidence>
<dbReference type="InterPro" id="IPR028362">
    <property type="entry name" value="AlgI"/>
</dbReference>
<reference evidence="11" key="2">
    <citation type="submission" date="2021-04" db="EMBL/GenBank/DDBJ databases">
        <authorList>
            <person name="Gilroy R."/>
        </authorList>
    </citation>
    <scope>NUCLEOTIDE SEQUENCE</scope>
    <source>
        <strain evidence="11">CHK178-16964</strain>
    </source>
</reference>
<feature type="transmembrane region" description="Helical" evidence="10">
    <location>
        <begin position="307"/>
        <end position="324"/>
    </location>
</feature>
<dbReference type="InterPro" id="IPR051085">
    <property type="entry name" value="MB_O-acyltransferase"/>
</dbReference>
<comment type="similarity">
    <text evidence="2 9">Belongs to the membrane-bound acyltransferase family.</text>
</comment>
<evidence type="ECO:0000256" key="7">
    <source>
        <dbReference type="ARBA" id="ARBA00023136"/>
    </source>
</evidence>
<dbReference type="PIRSF" id="PIRSF016636">
    <property type="entry name" value="AlgI_DltB"/>
    <property type="match status" value="1"/>
</dbReference>
<feature type="transmembrane region" description="Helical" evidence="10">
    <location>
        <begin position="117"/>
        <end position="136"/>
    </location>
</feature>